<dbReference type="PANTHER" id="PTHR10513:SF15">
    <property type="entry name" value="NADH DEHYDROGENASE [UBIQUINONE] 1 ALPHA SUBCOMPLEX SUBUNIT 10, MITOCHONDRIAL"/>
    <property type="match status" value="1"/>
</dbReference>
<reference evidence="15" key="1">
    <citation type="submission" date="2021-01" db="UniProtKB">
        <authorList>
            <consortium name="EnsemblMetazoa"/>
        </authorList>
    </citation>
    <scope>IDENTIFICATION</scope>
</reference>
<evidence type="ECO:0000256" key="1">
    <source>
        <dbReference type="ARBA" id="ARBA00001974"/>
    </source>
</evidence>
<keyword evidence="11 13" id="KW-0249">Electron transport</keyword>
<keyword evidence="8 13" id="KW-0679">Respiratory chain</keyword>
<evidence type="ECO:0000256" key="3">
    <source>
        <dbReference type="ARBA" id="ARBA00004305"/>
    </source>
</evidence>
<keyword evidence="6 13" id="KW-0813">Transport</keyword>
<evidence type="ECO:0000259" key="14">
    <source>
        <dbReference type="Pfam" id="PF01712"/>
    </source>
</evidence>
<keyword evidence="12 13" id="KW-0496">Mitochondrion</keyword>
<dbReference type="PIRSF" id="PIRSF000543">
    <property type="entry name" value="NADH_UQ_42KD"/>
    <property type="match status" value="1"/>
</dbReference>
<comment type="subcellular location">
    <subcellularLocation>
        <location evidence="3 13">Mitochondrion matrix</location>
    </subcellularLocation>
</comment>
<dbReference type="GO" id="GO:0006120">
    <property type="term" value="P:mitochondrial electron transport, NADH to ubiquinone"/>
    <property type="evidence" value="ECO:0007669"/>
    <property type="project" value="InterPro"/>
</dbReference>
<keyword evidence="7 13" id="KW-0285">Flavoprotein</keyword>
<dbReference type="KEGG" id="vde:111249030"/>
<feature type="domain" description="Deoxynucleoside kinase" evidence="14">
    <location>
        <begin position="76"/>
        <end position="301"/>
    </location>
</feature>
<dbReference type="PANTHER" id="PTHR10513">
    <property type="entry name" value="DEOXYNUCLEOSIDE KINASE"/>
    <property type="match status" value="1"/>
</dbReference>
<comment type="cofactor">
    <cofactor evidence="1 13">
        <name>FAD</name>
        <dbReference type="ChEBI" id="CHEBI:57692"/>
    </cofactor>
</comment>
<dbReference type="CTD" id="42591"/>
<name>A0A7M7JW19_VARDE</name>
<dbReference type="RefSeq" id="XP_022658034.1">
    <property type="nucleotide sequence ID" value="XM_022802299.1"/>
</dbReference>
<evidence type="ECO:0000256" key="5">
    <source>
        <dbReference type="ARBA" id="ARBA00017279"/>
    </source>
</evidence>
<evidence type="ECO:0000256" key="13">
    <source>
        <dbReference type="PIRNR" id="PIRNR000543"/>
    </source>
</evidence>
<dbReference type="InParanoid" id="A0A7M7JW19"/>
<evidence type="ECO:0000256" key="7">
    <source>
        <dbReference type="ARBA" id="ARBA00022630"/>
    </source>
</evidence>
<dbReference type="FunCoup" id="A0A7M7JW19">
    <property type="interactions" value="972"/>
</dbReference>
<dbReference type="Gene3D" id="3.40.50.300">
    <property type="entry name" value="P-loop containing nucleotide triphosphate hydrolases"/>
    <property type="match status" value="1"/>
</dbReference>
<evidence type="ECO:0000313" key="15">
    <source>
        <dbReference type="EnsemblMetazoa" id="XP_022658034"/>
    </source>
</evidence>
<dbReference type="GO" id="GO:0005759">
    <property type="term" value="C:mitochondrial matrix"/>
    <property type="evidence" value="ECO:0007669"/>
    <property type="project" value="UniProtKB-SubCell"/>
</dbReference>
<dbReference type="SUPFAM" id="SSF52540">
    <property type="entry name" value="P-loop containing nucleoside triphosphate hydrolases"/>
    <property type="match status" value="1"/>
</dbReference>
<evidence type="ECO:0000256" key="6">
    <source>
        <dbReference type="ARBA" id="ARBA00022448"/>
    </source>
</evidence>
<keyword evidence="9 13" id="KW-0274">FAD</keyword>
<dbReference type="GeneID" id="111249030"/>
<dbReference type="EnsemblMetazoa" id="XM_022802299">
    <property type="protein sequence ID" value="XP_022658034"/>
    <property type="gene ID" value="LOC111249030"/>
</dbReference>
<dbReference type="InterPro" id="IPR015828">
    <property type="entry name" value="NDUFA10"/>
</dbReference>
<evidence type="ECO:0000256" key="8">
    <source>
        <dbReference type="ARBA" id="ARBA00022660"/>
    </source>
</evidence>
<sequence length="405" mass="47633">MALSILRVGLQGRMTSQSIRLLPAIVMTERRAGITHKSLRKPKDIKPFPYETKKYGVIQGFLDDTAKRLDENSRIIVVEGSICSGKSTLAKTIAEEFDFLHFPEVNMDMQFIDDTGFDVRSLQHVFPDILRPFDEKLFYERPDSKMVANFRNELLFIRIEQYCDAMAHLLNTGQGIVLERSPFSDYVIVKALYKCGYITENDVKAHGDCCIHAFPYIYRPHLVIYLDVPVDILQKRIKDRGIDYEVNSKIRWLDYLKGIKDLYEEYYLPSIREQSEVLIYDWSEFGDYKAVIEDIERIDFEKAMNDSHSLKFSDWKEKNSRDWMEIRYLVTTDKLSVVNKAYTTLRFNTPDLIADSEEIEAFILAKNKYFPTWAPGWDPKNGTRYLWKNHKISYREALKYAYRTR</sequence>
<protein>
    <recommendedName>
        <fullName evidence="5 13">NADH dehydrogenase [ubiquinone] 1 alpha subcomplex subunit 10, mitochondrial</fullName>
    </recommendedName>
</protein>
<keyword evidence="16" id="KW-1185">Reference proteome</keyword>
<keyword evidence="10" id="KW-0809">Transit peptide</keyword>
<evidence type="ECO:0000256" key="12">
    <source>
        <dbReference type="ARBA" id="ARBA00023128"/>
    </source>
</evidence>
<evidence type="ECO:0000313" key="16">
    <source>
        <dbReference type="Proteomes" id="UP000594260"/>
    </source>
</evidence>
<dbReference type="Pfam" id="PF01712">
    <property type="entry name" value="dNK"/>
    <property type="match status" value="1"/>
</dbReference>
<dbReference type="InterPro" id="IPR050566">
    <property type="entry name" value="Deoxyribonucleoside_kinase"/>
</dbReference>
<comment type="function">
    <text evidence="2 13">Accessory subunit of the mitochondrial membrane respiratory chain NADH dehydrogenase (Complex I), that is believed not to be involved in catalysis. Complex I functions in the transfer of electrons from NADH to the respiratory chain. The immediate electron acceptor for the enzyme is believed to be ubiquinone.</text>
</comment>
<accession>A0A7M7JW19</accession>
<evidence type="ECO:0000256" key="9">
    <source>
        <dbReference type="ARBA" id="ARBA00022827"/>
    </source>
</evidence>
<dbReference type="Proteomes" id="UP000594260">
    <property type="component" value="Unplaced"/>
</dbReference>
<dbReference type="InterPro" id="IPR031314">
    <property type="entry name" value="DNK_dom"/>
</dbReference>
<organism evidence="15 16">
    <name type="scientific">Varroa destructor</name>
    <name type="common">Honeybee mite</name>
    <dbReference type="NCBI Taxonomy" id="109461"/>
    <lineage>
        <taxon>Eukaryota</taxon>
        <taxon>Metazoa</taxon>
        <taxon>Ecdysozoa</taxon>
        <taxon>Arthropoda</taxon>
        <taxon>Chelicerata</taxon>
        <taxon>Arachnida</taxon>
        <taxon>Acari</taxon>
        <taxon>Parasitiformes</taxon>
        <taxon>Mesostigmata</taxon>
        <taxon>Gamasina</taxon>
        <taxon>Dermanyssoidea</taxon>
        <taxon>Varroidae</taxon>
        <taxon>Varroa</taxon>
    </lineage>
</organism>
<dbReference type="InterPro" id="IPR027417">
    <property type="entry name" value="P-loop_NTPase"/>
</dbReference>
<evidence type="ECO:0000256" key="4">
    <source>
        <dbReference type="ARBA" id="ARBA00008606"/>
    </source>
</evidence>
<evidence type="ECO:0000256" key="10">
    <source>
        <dbReference type="ARBA" id="ARBA00022946"/>
    </source>
</evidence>
<dbReference type="OMA" id="DPHNKKM"/>
<evidence type="ECO:0000256" key="2">
    <source>
        <dbReference type="ARBA" id="ARBA00003195"/>
    </source>
</evidence>
<evidence type="ECO:0000256" key="11">
    <source>
        <dbReference type="ARBA" id="ARBA00022982"/>
    </source>
</evidence>
<comment type="similarity">
    <text evidence="4 13">Belongs to the complex I NDUFA10 subunit family.</text>
</comment>
<proteinExistence type="inferred from homology"/>
<dbReference type="AlphaFoldDB" id="A0A7M7JW19"/>
<dbReference type="OrthoDB" id="17400at2759"/>